<dbReference type="InterPro" id="IPR027417">
    <property type="entry name" value="P-loop_NTPase"/>
</dbReference>
<evidence type="ECO:0000313" key="1">
    <source>
        <dbReference type="EMBL" id="HJD40171.1"/>
    </source>
</evidence>
<proteinExistence type="predicted"/>
<sequence>MNYRSLYKLGTIGVSFEAYSDMKIWGIPLWKLDPYRIRDSKESSDLSISLTISEKQMQPGKLLKKESAGFFQHIIYELPDGMIWQYERSKNHELQLRYYISSKWDQIQLLEDHSHTDGHLAFEYLGQIIPPVMLRHCMLTFHGVLMEYEGYGIIISAPSGTGKTTHARMWRDLRRALIINGDRAACQKVDGIWTGFGLPWSGTSGEQINRSIPIKAMVVLERNEENRAFQIKGMEAFLSAWANVLKPNWDTALSEKALDLLEDFLRTIPVIRLCCRPDADSVEVLSHVLEGIR</sequence>
<name>A0A9D2U3W6_9FIRM</name>
<reference evidence="1" key="1">
    <citation type="journal article" date="2021" name="PeerJ">
        <title>Extensive microbial diversity within the chicken gut microbiome revealed by metagenomics and culture.</title>
        <authorList>
            <person name="Gilroy R."/>
            <person name="Ravi A."/>
            <person name="Getino M."/>
            <person name="Pursley I."/>
            <person name="Horton D.L."/>
            <person name="Alikhan N.F."/>
            <person name="Baker D."/>
            <person name="Gharbi K."/>
            <person name="Hall N."/>
            <person name="Watson M."/>
            <person name="Adriaenssens E.M."/>
            <person name="Foster-Nyarko E."/>
            <person name="Jarju S."/>
            <person name="Secka A."/>
            <person name="Antonio M."/>
            <person name="Oren A."/>
            <person name="Chaudhuri R.R."/>
            <person name="La Ragione R."/>
            <person name="Hildebrand F."/>
            <person name="Pallen M.J."/>
        </authorList>
    </citation>
    <scope>NUCLEOTIDE SEQUENCE</scope>
    <source>
        <strain evidence="1">ChiW19-6364</strain>
    </source>
</reference>
<dbReference type="Gene3D" id="3.40.50.300">
    <property type="entry name" value="P-loop containing nucleotide triphosphate hydrolases"/>
    <property type="match status" value="1"/>
</dbReference>
<evidence type="ECO:0000313" key="2">
    <source>
        <dbReference type="Proteomes" id="UP000823850"/>
    </source>
</evidence>
<dbReference type="Proteomes" id="UP000823850">
    <property type="component" value="Unassembled WGS sequence"/>
</dbReference>
<gene>
    <name evidence="1" type="ORF">H9913_09090</name>
</gene>
<comment type="caution">
    <text evidence="1">The sequence shown here is derived from an EMBL/GenBank/DDBJ whole genome shotgun (WGS) entry which is preliminary data.</text>
</comment>
<reference evidence="1" key="2">
    <citation type="submission" date="2021-04" db="EMBL/GenBank/DDBJ databases">
        <authorList>
            <person name="Gilroy R."/>
        </authorList>
    </citation>
    <scope>NUCLEOTIDE SEQUENCE</scope>
    <source>
        <strain evidence="1">ChiW19-6364</strain>
    </source>
</reference>
<dbReference type="SUPFAM" id="SSF53795">
    <property type="entry name" value="PEP carboxykinase-like"/>
    <property type="match status" value="1"/>
</dbReference>
<dbReference type="AlphaFoldDB" id="A0A9D2U3W6"/>
<dbReference type="EMBL" id="DWUX01000164">
    <property type="protein sequence ID" value="HJD40171.1"/>
    <property type="molecule type" value="Genomic_DNA"/>
</dbReference>
<organism evidence="1 2">
    <name type="scientific">Candidatus Blautia stercoripullorum</name>
    <dbReference type="NCBI Taxonomy" id="2838502"/>
    <lineage>
        <taxon>Bacteria</taxon>
        <taxon>Bacillati</taxon>
        <taxon>Bacillota</taxon>
        <taxon>Clostridia</taxon>
        <taxon>Lachnospirales</taxon>
        <taxon>Lachnospiraceae</taxon>
        <taxon>Blautia</taxon>
    </lineage>
</organism>
<accession>A0A9D2U3W6</accession>
<protein>
    <recommendedName>
        <fullName evidence="3">SynChlorMet cassette protein ScmC</fullName>
    </recommendedName>
</protein>
<evidence type="ECO:0008006" key="3">
    <source>
        <dbReference type="Google" id="ProtNLM"/>
    </source>
</evidence>